<dbReference type="AlphaFoldDB" id="A0A8E6B3L8"/>
<dbReference type="RefSeq" id="WP_213495602.1">
    <property type="nucleotide sequence ID" value="NZ_CP074694.1"/>
</dbReference>
<dbReference type="KEGG" id="tsph:KIH39_22440"/>
<proteinExistence type="predicted"/>
<reference evidence="2" key="1">
    <citation type="submission" date="2021-05" db="EMBL/GenBank/DDBJ databases">
        <title>Complete genome sequence of the cellulolytic planctomycete Telmatocola sphagniphila SP2T and characterization of the first cellulase from planctomycetes.</title>
        <authorList>
            <person name="Rakitin A.L."/>
            <person name="Beletsky A.V."/>
            <person name="Naumoff D.G."/>
            <person name="Kulichevskaya I.S."/>
            <person name="Mardanov A.V."/>
            <person name="Ravin N.V."/>
            <person name="Dedysh S.N."/>
        </authorList>
    </citation>
    <scope>NUCLEOTIDE SEQUENCE</scope>
    <source>
        <strain evidence="2">SP2T</strain>
    </source>
</reference>
<protein>
    <submittedName>
        <fullName evidence="2">DUF2721 domain-containing protein</fullName>
    </submittedName>
</protein>
<keyword evidence="1" id="KW-0812">Transmembrane</keyword>
<feature type="transmembrane region" description="Helical" evidence="1">
    <location>
        <begin position="6"/>
        <end position="29"/>
    </location>
</feature>
<sequence>MIDVQASQQILGAMITPAVLISASGTLLLSTSNRLGRVVDRIRVLVDEVEKFTDVLPENLPAPSEEKKLLVYEQLSQLSKRIYLLQSALTILYGAIGLLVATSIAIGLSSFLPPTFGSIPVILALAGGSLLLFGSVVLVREARLAVGTTIHELDYVRNLVARKTAKKIDLPEITETASDKR</sequence>
<name>A0A8E6B3L8_9BACT</name>
<feature type="transmembrane region" description="Helical" evidence="1">
    <location>
        <begin position="118"/>
        <end position="139"/>
    </location>
</feature>
<dbReference type="InterPro" id="IPR021279">
    <property type="entry name" value="DUF2721"/>
</dbReference>
<evidence type="ECO:0000313" key="3">
    <source>
        <dbReference type="Proteomes" id="UP000676194"/>
    </source>
</evidence>
<keyword evidence="3" id="KW-1185">Reference proteome</keyword>
<gene>
    <name evidence="2" type="ORF">KIH39_22440</name>
</gene>
<dbReference type="Pfam" id="PF11026">
    <property type="entry name" value="DUF2721"/>
    <property type="match status" value="1"/>
</dbReference>
<feature type="transmembrane region" description="Helical" evidence="1">
    <location>
        <begin position="82"/>
        <end position="106"/>
    </location>
</feature>
<keyword evidence="1" id="KW-1133">Transmembrane helix</keyword>
<evidence type="ECO:0000313" key="2">
    <source>
        <dbReference type="EMBL" id="QVL31575.1"/>
    </source>
</evidence>
<organism evidence="2 3">
    <name type="scientific">Telmatocola sphagniphila</name>
    <dbReference type="NCBI Taxonomy" id="1123043"/>
    <lineage>
        <taxon>Bacteria</taxon>
        <taxon>Pseudomonadati</taxon>
        <taxon>Planctomycetota</taxon>
        <taxon>Planctomycetia</taxon>
        <taxon>Gemmatales</taxon>
        <taxon>Gemmataceae</taxon>
    </lineage>
</organism>
<dbReference type="EMBL" id="CP074694">
    <property type="protein sequence ID" value="QVL31575.1"/>
    <property type="molecule type" value="Genomic_DNA"/>
</dbReference>
<dbReference type="Proteomes" id="UP000676194">
    <property type="component" value="Chromosome"/>
</dbReference>
<keyword evidence="1" id="KW-0472">Membrane</keyword>
<accession>A0A8E6B3L8</accession>
<evidence type="ECO:0000256" key="1">
    <source>
        <dbReference type="SAM" id="Phobius"/>
    </source>
</evidence>